<evidence type="ECO:0000313" key="1">
    <source>
        <dbReference type="EMBL" id="OAD19099.1"/>
    </source>
</evidence>
<sequence length="75" mass="8180">MILTLPAISGCGVRLTRLLTSFNTKKITSNCLFAGSLGLFLRFPDRSVSRIKRSAYIVIFLLKELGTSSSTQIVG</sequence>
<gene>
    <name evidence="1" type="ORF">THIOM_005281</name>
</gene>
<accession>A0A176RTM6</accession>
<organism evidence="1 2">
    <name type="scientific">Candidatus Thiomargarita nelsonii</name>
    <dbReference type="NCBI Taxonomy" id="1003181"/>
    <lineage>
        <taxon>Bacteria</taxon>
        <taxon>Pseudomonadati</taxon>
        <taxon>Pseudomonadota</taxon>
        <taxon>Gammaproteobacteria</taxon>
        <taxon>Thiotrichales</taxon>
        <taxon>Thiotrichaceae</taxon>
        <taxon>Thiomargarita</taxon>
    </lineage>
</organism>
<proteinExistence type="predicted"/>
<evidence type="ECO:0000313" key="2">
    <source>
        <dbReference type="Proteomes" id="UP000076962"/>
    </source>
</evidence>
<protein>
    <submittedName>
        <fullName evidence="1">Uncharacterized protein</fullName>
    </submittedName>
</protein>
<keyword evidence="2" id="KW-1185">Reference proteome</keyword>
<dbReference type="Proteomes" id="UP000076962">
    <property type="component" value="Unassembled WGS sequence"/>
</dbReference>
<dbReference type="AlphaFoldDB" id="A0A176RTM6"/>
<dbReference type="EMBL" id="LUTY01002945">
    <property type="protein sequence ID" value="OAD19099.1"/>
    <property type="molecule type" value="Genomic_DNA"/>
</dbReference>
<reference evidence="1 2" key="1">
    <citation type="submission" date="2016-05" db="EMBL/GenBank/DDBJ databases">
        <title>Single-cell genome of chain-forming Candidatus Thiomargarita nelsonii and comparison to other large sulfur-oxidizing bacteria.</title>
        <authorList>
            <person name="Winkel M."/>
            <person name="Salman V."/>
            <person name="Woyke T."/>
            <person name="Schulz-Vogt H."/>
            <person name="Richter M."/>
            <person name="Flood B."/>
            <person name="Bailey J."/>
            <person name="Amann R."/>
            <person name="Mussmann M."/>
        </authorList>
    </citation>
    <scope>NUCLEOTIDE SEQUENCE [LARGE SCALE GENOMIC DNA]</scope>
    <source>
        <strain evidence="1 2">THI036</strain>
    </source>
</reference>
<comment type="caution">
    <text evidence="1">The sequence shown here is derived from an EMBL/GenBank/DDBJ whole genome shotgun (WGS) entry which is preliminary data.</text>
</comment>
<name>A0A176RTM6_9GAMM</name>